<evidence type="ECO:0000259" key="2">
    <source>
        <dbReference type="Pfam" id="PF00296"/>
    </source>
</evidence>
<dbReference type="Gene3D" id="3.20.20.30">
    <property type="entry name" value="Luciferase-like domain"/>
    <property type="match status" value="1"/>
</dbReference>
<keyword evidence="4" id="KW-1185">Reference proteome</keyword>
<keyword evidence="1" id="KW-0560">Oxidoreductase</keyword>
<dbReference type="Proteomes" id="UP001597182">
    <property type="component" value="Unassembled WGS sequence"/>
</dbReference>
<evidence type="ECO:0000256" key="1">
    <source>
        <dbReference type="ARBA" id="ARBA00023002"/>
    </source>
</evidence>
<dbReference type="InterPro" id="IPR011251">
    <property type="entry name" value="Luciferase-like_dom"/>
</dbReference>
<organism evidence="3 4">
    <name type="scientific">Pseudonocardia benzenivorans</name>
    <dbReference type="NCBI Taxonomy" id="228005"/>
    <lineage>
        <taxon>Bacteria</taxon>
        <taxon>Bacillati</taxon>
        <taxon>Actinomycetota</taxon>
        <taxon>Actinomycetes</taxon>
        <taxon>Pseudonocardiales</taxon>
        <taxon>Pseudonocardiaceae</taxon>
        <taxon>Pseudonocardia</taxon>
    </lineage>
</organism>
<dbReference type="InterPro" id="IPR050564">
    <property type="entry name" value="F420-G6PD/mer"/>
</dbReference>
<gene>
    <name evidence="3" type="ORF">ACFQ34_07855</name>
</gene>
<dbReference type="Pfam" id="PF00296">
    <property type="entry name" value="Bac_luciferase"/>
    <property type="match status" value="1"/>
</dbReference>
<evidence type="ECO:0000313" key="3">
    <source>
        <dbReference type="EMBL" id="MFD1233192.1"/>
    </source>
</evidence>
<reference evidence="4" key="1">
    <citation type="journal article" date="2019" name="Int. J. Syst. Evol. Microbiol.">
        <title>The Global Catalogue of Microorganisms (GCM) 10K type strain sequencing project: providing services to taxonomists for standard genome sequencing and annotation.</title>
        <authorList>
            <consortium name="The Broad Institute Genomics Platform"/>
            <consortium name="The Broad Institute Genome Sequencing Center for Infectious Disease"/>
            <person name="Wu L."/>
            <person name="Ma J."/>
        </authorList>
    </citation>
    <scope>NUCLEOTIDE SEQUENCE [LARGE SCALE GENOMIC DNA]</scope>
    <source>
        <strain evidence="4">CCUG 49018</strain>
    </source>
</reference>
<sequence length="339" mass="36741">MKFGFMLLPRNLDETREVARIGDAAGYHWMGVADSPTVYQDSFLHQLEAARATERIRVGPMVTHLVARHPVIVGNLLATFNEFTGGRGMAAIGTGNSAARGLGLAPATMAELEEGVGALESYWRGEPAAYSSTTYPDSRIPGTGFARTRPELLVAADGPRGTELAGRVGDGLFYGGTLDADVIARRVAAVRARGGSRSVWVGPSASVRATKDEVRDDLGAMIVAMANRAFRGDLSDRNLPAEIERDVREMWRRYDYAFHADNSRPANLDVVTPALADYLIDHLCVWGNEDRWRARLDRLEADGCDGVMFIMGQADQAAALREITERLVALGRLPAPVAG</sequence>
<proteinExistence type="predicted"/>
<dbReference type="InterPro" id="IPR036661">
    <property type="entry name" value="Luciferase-like_sf"/>
</dbReference>
<protein>
    <submittedName>
        <fullName evidence="3">LLM class flavin-dependent oxidoreductase</fullName>
    </submittedName>
</protein>
<dbReference type="EMBL" id="JBHTMB010000054">
    <property type="protein sequence ID" value="MFD1233192.1"/>
    <property type="molecule type" value="Genomic_DNA"/>
</dbReference>
<feature type="domain" description="Luciferase-like" evidence="2">
    <location>
        <begin position="1"/>
        <end position="304"/>
    </location>
</feature>
<name>A0ABW3VDN6_9PSEU</name>
<dbReference type="PANTHER" id="PTHR43244:SF1">
    <property type="entry name" value="5,10-METHYLENETETRAHYDROMETHANOPTERIN REDUCTASE"/>
    <property type="match status" value="1"/>
</dbReference>
<evidence type="ECO:0000313" key="4">
    <source>
        <dbReference type="Proteomes" id="UP001597182"/>
    </source>
</evidence>
<dbReference type="SUPFAM" id="SSF51679">
    <property type="entry name" value="Bacterial luciferase-like"/>
    <property type="match status" value="1"/>
</dbReference>
<dbReference type="PANTHER" id="PTHR43244">
    <property type="match status" value="1"/>
</dbReference>
<comment type="caution">
    <text evidence="3">The sequence shown here is derived from an EMBL/GenBank/DDBJ whole genome shotgun (WGS) entry which is preliminary data.</text>
</comment>
<dbReference type="RefSeq" id="WP_339122799.1">
    <property type="nucleotide sequence ID" value="NZ_BAABKS010000040.1"/>
</dbReference>
<accession>A0ABW3VDN6</accession>